<dbReference type="Proteomes" id="UP001305647">
    <property type="component" value="Unassembled WGS sequence"/>
</dbReference>
<accession>A0AAN6PTZ3</accession>
<sequence length="155" mass="17360">MTARRIFVSISPKSPFWFLACESAEALVDLALGLVKKKGLVEPDDECDPRFLVEERWGLRTHIVFDINHRDYDSNTAHLPRQINNLPVAIVSLNRTESVQTASKLLEDKINSEVRKIHGAHAVGIEPPFIVDHTEGKIPCYPNPRSALAQPRAGE</sequence>
<keyword evidence="2" id="KW-1185">Reference proteome</keyword>
<evidence type="ECO:0000313" key="1">
    <source>
        <dbReference type="EMBL" id="KAK4097011.1"/>
    </source>
</evidence>
<organism evidence="1 2">
    <name type="scientific">Parathielavia hyrcaniae</name>
    <dbReference type="NCBI Taxonomy" id="113614"/>
    <lineage>
        <taxon>Eukaryota</taxon>
        <taxon>Fungi</taxon>
        <taxon>Dikarya</taxon>
        <taxon>Ascomycota</taxon>
        <taxon>Pezizomycotina</taxon>
        <taxon>Sordariomycetes</taxon>
        <taxon>Sordariomycetidae</taxon>
        <taxon>Sordariales</taxon>
        <taxon>Chaetomiaceae</taxon>
        <taxon>Parathielavia</taxon>
    </lineage>
</organism>
<dbReference type="EMBL" id="MU863688">
    <property type="protein sequence ID" value="KAK4097011.1"/>
    <property type="molecule type" value="Genomic_DNA"/>
</dbReference>
<evidence type="ECO:0000313" key="2">
    <source>
        <dbReference type="Proteomes" id="UP001305647"/>
    </source>
</evidence>
<gene>
    <name evidence="1" type="ORF">N658DRAFT_489537</name>
</gene>
<proteinExistence type="predicted"/>
<protein>
    <submittedName>
        <fullName evidence="1">Uncharacterized protein</fullName>
    </submittedName>
</protein>
<reference evidence="1" key="2">
    <citation type="submission" date="2023-05" db="EMBL/GenBank/DDBJ databases">
        <authorList>
            <consortium name="Lawrence Berkeley National Laboratory"/>
            <person name="Steindorff A."/>
            <person name="Hensen N."/>
            <person name="Bonometti L."/>
            <person name="Westerberg I."/>
            <person name="Brannstrom I.O."/>
            <person name="Guillou S."/>
            <person name="Cros-Aarteil S."/>
            <person name="Calhoun S."/>
            <person name="Haridas S."/>
            <person name="Kuo A."/>
            <person name="Mondo S."/>
            <person name="Pangilinan J."/>
            <person name="Riley R."/>
            <person name="Labutti K."/>
            <person name="Andreopoulos B."/>
            <person name="Lipzen A."/>
            <person name="Chen C."/>
            <person name="Yanf M."/>
            <person name="Daum C."/>
            <person name="Ng V."/>
            <person name="Clum A."/>
            <person name="Ohm R."/>
            <person name="Martin F."/>
            <person name="Silar P."/>
            <person name="Natvig D."/>
            <person name="Lalanne C."/>
            <person name="Gautier V."/>
            <person name="Ament-Velasquez S.L."/>
            <person name="Kruys A."/>
            <person name="Hutchinson M.I."/>
            <person name="Powell A.J."/>
            <person name="Barry K."/>
            <person name="Miller A.N."/>
            <person name="Grigoriev I.V."/>
            <person name="Debuchy R."/>
            <person name="Gladieux P."/>
            <person name="Thoren M.H."/>
            <person name="Johannesson H."/>
        </authorList>
    </citation>
    <scope>NUCLEOTIDE SEQUENCE</scope>
    <source>
        <strain evidence="1">CBS 757.83</strain>
    </source>
</reference>
<name>A0AAN6PTZ3_9PEZI</name>
<comment type="caution">
    <text evidence="1">The sequence shown here is derived from an EMBL/GenBank/DDBJ whole genome shotgun (WGS) entry which is preliminary data.</text>
</comment>
<dbReference type="AlphaFoldDB" id="A0AAN6PTZ3"/>
<reference evidence="1" key="1">
    <citation type="journal article" date="2023" name="Mol. Phylogenet. Evol.">
        <title>Genome-scale phylogeny and comparative genomics of the fungal order Sordariales.</title>
        <authorList>
            <person name="Hensen N."/>
            <person name="Bonometti L."/>
            <person name="Westerberg I."/>
            <person name="Brannstrom I.O."/>
            <person name="Guillou S."/>
            <person name="Cros-Aarteil S."/>
            <person name="Calhoun S."/>
            <person name="Haridas S."/>
            <person name="Kuo A."/>
            <person name="Mondo S."/>
            <person name="Pangilinan J."/>
            <person name="Riley R."/>
            <person name="LaButti K."/>
            <person name="Andreopoulos B."/>
            <person name="Lipzen A."/>
            <person name="Chen C."/>
            <person name="Yan M."/>
            <person name="Daum C."/>
            <person name="Ng V."/>
            <person name="Clum A."/>
            <person name="Steindorff A."/>
            <person name="Ohm R.A."/>
            <person name="Martin F."/>
            <person name="Silar P."/>
            <person name="Natvig D.O."/>
            <person name="Lalanne C."/>
            <person name="Gautier V."/>
            <person name="Ament-Velasquez S.L."/>
            <person name="Kruys A."/>
            <person name="Hutchinson M.I."/>
            <person name="Powell A.J."/>
            <person name="Barry K."/>
            <person name="Miller A.N."/>
            <person name="Grigoriev I.V."/>
            <person name="Debuchy R."/>
            <person name="Gladieux P."/>
            <person name="Hiltunen Thoren M."/>
            <person name="Johannesson H."/>
        </authorList>
    </citation>
    <scope>NUCLEOTIDE SEQUENCE</scope>
    <source>
        <strain evidence="1">CBS 757.83</strain>
    </source>
</reference>